<dbReference type="PANTHER" id="PTHR48473:SF1">
    <property type="entry name" value="TIR DOMAIN-CONTAINING PROTEIN"/>
    <property type="match status" value="1"/>
</dbReference>
<protein>
    <submittedName>
        <fullName evidence="3">Uncharacterized protein</fullName>
    </submittedName>
</protein>
<dbReference type="EMBL" id="CM001885">
    <property type="protein sequence ID" value="EOY12737.1"/>
    <property type="molecule type" value="Genomic_DNA"/>
</dbReference>
<feature type="transmembrane region" description="Helical" evidence="2">
    <location>
        <begin position="195"/>
        <end position="215"/>
    </location>
</feature>
<evidence type="ECO:0000256" key="1">
    <source>
        <dbReference type="SAM" id="MobiDB-lite"/>
    </source>
</evidence>
<dbReference type="Gramene" id="EOY12737">
    <property type="protein sequence ID" value="EOY12737"/>
    <property type="gene ID" value="TCM_031271"/>
</dbReference>
<evidence type="ECO:0000313" key="4">
    <source>
        <dbReference type="Proteomes" id="UP000026915"/>
    </source>
</evidence>
<name>A0A061F7T4_THECC</name>
<keyword evidence="2" id="KW-0472">Membrane</keyword>
<accession>A0A061F7T4</accession>
<dbReference type="AlphaFoldDB" id="A0A061F7T4"/>
<feature type="region of interest" description="Disordered" evidence="1">
    <location>
        <begin position="49"/>
        <end position="78"/>
    </location>
</feature>
<keyword evidence="2" id="KW-1133">Transmembrane helix</keyword>
<dbReference type="Proteomes" id="UP000026915">
    <property type="component" value="Chromosome 7"/>
</dbReference>
<proteinExistence type="predicted"/>
<sequence>METETASNYNLWSKPNETIVPNGHILPSPTGKILMVDEIDFQMKGSRQEISLKPETSTPRLPPAESAKVRKGLSKKDQNHIRHWLQDVDPRHRNGHDLWPQYDAWYESQSTEPFFYWLDIGEGRKLNHGKSLKCIKYAGPIWKLFAVFEKDPLKVALQCWLKTVNSECSFMLINIILEILLVALEQCASPRKLHYSLIAMVVSLVAMFICIMELFDRGSKAKLVFKRQGMRCWFQPPSSTAKPLYSFIDMFALICAIVQYIFSVVAYSFHRQHRENPIKVSIVSVIFIICMAFIIIVEMV</sequence>
<keyword evidence="4" id="KW-1185">Reference proteome</keyword>
<feature type="transmembrane region" description="Helical" evidence="2">
    <location>
        <begin position="244"/>
        <end position="268"/>
    </location>
</feature>
<reference evidence="3 4" key="1">
    <citation type="journal article" date="2013" name="Genome Biol.">
        <title>The genome sequence of the most widely cultivated cacao type and its use to identify candidate genes regulating pod color.</title>
        <authorList>
            <person name="Motamayor J.C."/>
            <person name="Mockaitis K."/>
            <person name="Schmutz J."/>
            <person name="Haiminen N."/>
            <person name="Iii D.L."/>
            <person name="Cornejo O."/>
            <person name="Findley S.D."/>
            <person name="Zheng P."/>
            <person name="Utro F."/>
            <person name="Royaert S."/>
            <person name="Saski C."/>
            <person name="Jenkins J."/>
            <person name="Podicheti R."/>
            <person name="Zhao M."/>
            <person name="Scheffler B.E."/>
            <person name="Stack J.C."/>
            <person name="Feltus F.A."/>
            <person name="Mustiga G.M."/>
            <person name="Amores F."/>
            <person name="Phillips W."/>
            <person name="Marelli J.P."/>
            <person name="May G.D."/>
            <person name="Shapiro H."/>
            <person name="Ma J."/>
            <person name="Bustamante C.D."/>
            <person name="Schnell R.J."/>
            <person name="Main D."/>
            <person name="Gilbert D."/>
            <person name="Parida L."/>
            <person name="Kuhn D.N."/>
        </authorList>
    </citation>
    <scope>NUCLEOTIDE SEQUENCE [LARGE SCALE GENOMIC DNA]</scope>
    <source>
        <strain evidence="4">cv. Matina 1-6</strain>
    </source>
</reference>
<feature type="transmembrane region" description="Helical" evidence="2">
    <location>
        <begin position="280"/>
        <end position="297"/>
    </location>
</feature>
<organism evidence="3 4">
    <name type="scientific">Theobroma cacao</name>
    <name type="common">Cacao</name>
    <name type="synonym">Cocoa</name>
    <dbReference type="NCBI Taxonomy" id="3641"/>
    <lineage>
        <taxon>Eukaryota</taxon>
        <taxon>Viridiplantae</taxon>
        <taxon>Streptophyta</taxon>
        <taxon>Embryophyta</taxon>
        <taxon>Tracheophyta</taxon>
        <taxon>Spermatophyta</taxon>
        <taxon>Magnoliopsida</taxon>
        <taxon>eudicotyledons</taxon>
        <taxon>Gunneridae</taxon>
        <taxon>Pentapetalae</taxon>
        <taxon>rosids</taxon>
        <taxon>malvids</taxon>
        <taxon>Malvales</taxon>
        <taxon>Malvaceae</taxon>
        <taxon>Byttnerioideae</taxon>
        <taxon>Theobroma</taxon>
    </lineage>
</organism>
<dbReference type="HOGENOM" id="CLU_928773_0_0_1"/>
<dbReference type="PANTHER" id="PTHR48473">
    <property type="entry name" value="TIR DOMAIN-CONTAINING PROTEIN"/>
    <property type="match status" value="1"/>
</dbReference>
<evidence type="ECO:0000256" key="2">
    <source>
        <dbReference type="SAM" id="Phobius"/>
    </source>
</evidence>
<evidence type="ECO:0000313" key="3">
    <source>
        <dbReference type="EMBL" id="EOY12737.1"/>
    </source>
</evidence>
<keyword evidence="2" id="KW-0812">Transmembrane</keyword>
<dbReference type="InParanoid" id="A0A061F7T4"/>
<gene>
    <name evidence="3" type="ORF">TCM_031271</name>
</gene>